<accession>A0A0S3Q117</accession>
<evidence type="ECO:0000256" key="1">
    <source>
        <dbReference type="ARBA" id="ARBA00012727"/>
    </source>
</evidence>
<name>A0A0S3Q117_9BRAD</name>
<dbReference type="EMBL" id="AP014946">
    <property type="protein sequence ID" value="BAT61876.1"/>
    <property type="molecule type" value="Genomic_DNA"/>
</dbReference>
<proteinExistence type="predicted"/>
<dbReference type="EC" id="6.5.1.1" evidence="1"/>
<keyword evidence="4" id="KW-1185">Reference proteome</keyword>
<reference evidence="3 4" key="1">
    <citation type="submission" date="2015-08" db="EMBL/GenBank/DDBJ databases">
        <title>Investigation of the bacterial diversity of lava forest soil.</title>
        <authorList>
            <person name="Lee J.S."/>
        </authorList>
    </citation>
    <scope>NUCLEOTIDE SEQUENCE [LARGE SCALE GENOMIC DNA]</scope>
    <source>
        <strain evidence="3 4">GJW-30</strain>
    </source>
</reference>
<dbReference type="GO" id="GO:0006281">
    <property type="term" value="P:DNA repair"/>
    <property type="evidence" value="ECO:0007669"/>
    <property type="project" value="InterPro"/>
</dbReference>
<dbReference type="InterPro" id="IPR012340">
    <property type="entry name" value="NA-bd_OB-fold"/>
</dbReference>
<dbReference type="GO" id="GO:0006310">
    <property type="term" value="P:DNA recombination"/>
    <property type="evidence" value="ECO:0007669"/>
    <property type="project" value="InterPro"/>
</dbReference>
<dbReference type="Proteomes" id="UP000236884">
    <property type="component" value="Chromosome"/>
</dbReference>
<dbReference type="InterPro" id="IPR012309">
    <property type="entry name" value="DNA_ligase_ATP-dep_C"/>
</dbReference>
<dbReference type="AlphaFoldDB" id="A0A0S3Q117"/>
<sequence>MRQATFKSWSASKARPALKSTVVPAGSVWRESSQLMDGPYISGDRIDWVKVKCVQRAHLVVVGYVPQSGGTVAALRLARQQGSELVYAGKVGTGFSAKSGAEVRKKLEPLMRKAAALSKPLKKTDTVWVEPRFEADVGFLEDTGDALRHPSFKGLKER</sequence>
<gene>
    <name evidence="3" type="ORF">GJW-30_1_04438</name>
</gene>
<keyword evidence="3" id="KW-0436">Ligase</keyword>
<protein>
    <recommendedName>
        <fullName evidence="1">DNA ligase (ATP)</fullName>
        <ecNumber evidence="1">6.5.1.1</ecNumber>
    </recommendedName>
</protein>
<feature type="domain" description="DNA ligase ATP-dependent C-terminal" evidence="2">
    <location>
        <begin position="69"/>
        <end position="157"/>
    </location>
</feature>
<dbReference type="Gene3D" id="2.40.50.140">
    <property type="entry name" value="Nucleic acid-binding proteins"/>
    <property type="match status" value="1"/>
</dbReference>
<dbReference type="OrthoDB" id="9802472at2"/>
<dbReference type="Pfam" id="PF04679">
    <property type="entry name" value="DNA_ligase_A_C"/>
    <property type="match status" value="1"/>
</dbReference>
<dbReference type="SUPFAM" id="SSF50249">
    <property type="entry name" value="Nucleic acid-binding proteins"/>
    <property type="match status" value="1"/>
</dbReference>
<organism evidence="3 4">
    <name type="scientific">Variibacter gotjawalensis</name>
    <dbReference type="NCBI Taxonomy" id="1333996"/>
    <lineage>
        <taxon>Bacteria</taxon>
        <taxon>Pseudomonadati</taxon>
        <taxon>Pseudomonadota</taxon>
        <taxon>Alphaproteobacteria</taxon>
        <taxon>Hyphomicrobiales</taxon>
        <taxon>Nitrobacteraceae</taxon>
        <taxon>Variibacter</taxon>
    </lineage>
</organism>
<dbReference type="CDD" id="cd07971">
    <property type="entry name" value="OBF_DNA_ligase_LigD"/>
    <property type="match status" value="1"/>
</dbReference>
<evidence type="ECO:0000259" key="2">
    <source>
        <dbReference type="Pfam" id="PF04679"/>
    </source>
</evidence>
<evidence type="ECO:0000313" key="4">
    <source>
        <dbReference type="Proteomes" id="UP000236884"/>
    </source>
</evidence>
<dbReference type="KEGG" id="vgo:GJW-30_1_04438"/>
<dbReference type="GO" id="GO:0003910">
    <property type="term" value="F:DNA ligase (ATP) activity"/>
    <property type="evidence" value="ECO:0007669"/>
    <property type="project" value="UniProtKB-EC"/>
</dbReference>
<evidence type="ECO:0000313" key="3">
    <source>
        <dbReference type="EMBL" id="BAT61876.1"/>
    </source>
</evidence>